<dbReference type="CDD" id="cd00054">
    <property type="entry name" value="EGF_CA"/>
    <property type="match status" value="1"/>
</dbReference>
<dbReference type="OrthoDB" id="6133584at2759"/>
<keyword evidence="4" id="KW-0677">Repeat</keyword>
<dbReference type="Gene3D" id="2.10.25.10">
    <property type="entry name" value="Laminin"/>
    <property type="match status" value="1"/>
</dbReference>
<evidence type="ECO:0000256" key="11">
    <source>
        <dbReference type="SAM" id="MobiDB-lite"/>
    </source>
</evidence>
<evidence type="ECO:0000256" key="7">
    <source>
        <dbReference type="ARBA" id="ARBA00023136"/>
    </source>
</evidence>
<dbReference type="InterPro" id="IPR013098">
    <property type="entry name" value="Ig_I-set"/>
</dbReference>
<comment type="caution">
    <text evidence="15">The sequence shown here is derived from an EMBL/GenBank/DDBJ whole genome shotgun (WGS) entry which is preliminary data.</text>
</comment>
<dbReference type="PROSITE" id="PS00022">
    <property type="entry name" value="EGF_1"/>
    <property type="match status" value="1"/>
</dbReference>
<keyword evidence="2 12" id="KW-0812">Transmembrane</keyword>
<keyword evidence="3" id="KW-0732">Signal</keyword>
<keyword evidence="10" id="KW-0245">EGF-like domain</keyword>
<sequence length="392" mass="43725">MLENAITLSTRRATVAAFRRGPVTQVKHGHPLSLQCRVKGFPRPRILWYKDGVRLDHRPPHRRDIHIRRKKKRTSILRIKKTSPGDSGTYRCVAVNVIGSSQAEVTVTVMPDSATESTTSSTTHWIFQGIPCQDRGFCQNEGVCSFYPRLMVRSCRCVYGFTGAQCEEQVPIGTQYVHYVNRTEQFNNGFQIFTFTTNTLLILLFIALIFFAYRIHRTLTSAAFESSASRSGSVYPGLTRQFSNDSRTQEAFLRVEYQHTSRHPVDERQSLLTVNHQTTIADNGNSNPNTAKCQPVESHAVPGRMKAQWKWPSASATVAMAADRVRHLSRSRPTVNVLPPSTAAAAPPTDQLSSAPNLSHLSSRAIGLPPYSERRPSAVDDLLLQTPSVPPV</sequence>
<evidence type="ECO:0000256" key="9">
    <source>
        <dbReference type="ARBA" id="ARBA00023319"/>
    </source>
</evidence>
<evidence type="ECO:0000256" key="6">
    <source>
        <dbReference type="ARBA" id="ARBA00022989"/>
    </source>
</evidence>
<dbReference type="PROSITE" id="PS50026">
    <property type="entry name" value="EGF_3"/>
    <property type="match status" value="1"/>
</dbReference>
<dbReference type="PANTHER" id="PTHR10075">
    <property type="entry name" value="BASIGIN RELATED"/>
    <property type="match status" value="1"/>
</dbReference>
<dbReference type="PROSITE" id="PS01186">
    <property type="entry name" value="EGF_2"/>
    <property type="match status" value="1"/>
</dbReference>
<comment type="subcellular location">
    <subcellularLocation>
        <location evidence="1">Membrane</location>
        <topology evidence="1">Single-pass membrane protein</topology>
    </subcellularLocation>
</comment>
<evidence type="ECO:0000256" key="10">
    <source>
        <dbReference type="PROSITE-ProRule" id="PRU00076"/>
    </source>
</evidence>
<keyword evidence="8 10" id="KW-1015">Disulfide bond</keyword>
<keyword evidence="16" id="KW-1185">Reference proteome</keyword>
<reference evidence="16" key="1">
    <citation type="submission" date="2017-01" db="EMBL/GenBank/DDBJ databases">
        <title>Comparative genomics of anhydrobiosis in the tardigrade Hypsibius dujardini.</title>
        <authorList>
            <person name="Yoshida Y."/>
            <person name="Koutsovoulos G."/>
            <person name="Laetsch D."/>
            <person name="Stevens L."/>
            <person name="Kumar S."/>
            <person name="Horikawa D."/>
            <person name="Ishino K."/>
            <person name="Komine S."/>
            <person name="Tomita M."/>
            <person name="Blaxter M."/>
            <person name="Arakawa K."/>
        </authorList>
    </citation>
    <scope>NUCLEOTIDE SEQUENCE [LARGE SCALE GENOMIC DNA]</scope>
    <source>
        <strain evidence="16">Z151</strain>
    </source>
</reference>
<dbReference type="InterPro" id="IPR036179">
    <property type="entry name" value="Ig-like_dom_sf"/>
</dbReference>
<dbReference type="Proteomes" id="UP000192578">
    <property type="component" value="Unassembled WGS sequence"/>
</dbReference>
<evidence type="ECO:0000256" key="5">
    <source>
        <dbReference type="ARBA" id="ARBA00022889"/>
    </source>
</evidence>
<dbReference type="InterPro" id="IPR013783">
    <property type="entry name" value="Ig-like_fold"/>
</dbReference>
<evidence type="ECO:0000256" key="1">
    <source>
        <dbReference type="ARBA" id="ARBA00004167"/>
    </source>
</evidence>
<dbReference type="SUPFAM" id="SSF48726">
    <property type="entry name" value="Immunoglobulin"/>
    <property type="match status" value="1"/>
</dbReference>
<dbReference type="EMBL" id="MTYJ01000211">
    <property type="protein sequence ID" value="OWA50996.1"/>
    <property type="molecule type" value="Genomic_DNA"/>
</dbReference>
<comment type="caution">
    <text evidence="10">Lacks conserved residue(s) required for the propagation of feature annotation.</text>
</comment>
<dbReference type="Pfam" id="PF07679">
    <property type="entry name" value="I-set"/>
    <property type="match status" value="1"/>
</dbReference>
<dbReference type="InterPro" id="IPR007110">
    <property type="entry name" value="Ig-like_dom"/>
</dbReference>
<dbReference type="AlphaFoldDB" id="A0A9X6NHX7"/>
<name>A0A9X6NHX7_HYPEX</name>
<accession>A0A9X6NHX7</accession>
<proteinExistence type="predicted"/>
<dbReference type="InterPro" id="IPR003599">
    <property type="entry name" value="Ig_sub"/>
</dbReference>
<keyword evidence="5" id="KW-0130">Cell adhesion</keyword>
<feature type="domain" description="EGF-like" evidence="13">
    <location>
        <begin position="128"/>
        <end position="167"/>
    </location>
</feature>
<dbReference type="FunFam" id="2.60.40.10:FF:000017">
    <property type="entry name" value="Down syndrome cell adhesion molecule b"/>
    <property type="match status" value="1"/>
</dbReference>
<dbReference type="GO" id="GO:0007155">
    <property type="term" value="P:cell adhesion"/>
    <property type="evidence" value="ECO:0007669"/>
    <property type="project" value="UniProtKB-KW"/>
</dbReference>
<keyword evidence="7 12" id="KW-0472">Membrane</keyword>
<protein>
    <submittedName>
        <fullName evidence="15">Uncharacterized protein</fullName>
    </submittedName>
</protein>
<evidence type="ECO:0000256" key="2">
    <source>
        <dbReference type="ARBA" id="ARBA00022692"/>
    </source>
</evidence>
<dbReference type="PANTHER" id="PTHR10075:SF14">
    <property type="entry name" value="CELL ADHESION MOLECULE DSCAM2-RELATED"/>
    <property type="match status" value="1"/>
</dbReference>
<organism evidence="15 16">
    <name type="scientific">Hypsibius exemplaris</name>
    <name type="common">Freshwater tardigrade</name>
    <dbReference type="NCBI Taxonomy" id="2072580"/>
    <lineage>
        <taxon>Eukaryota</taxon>
        <taxon>Metazoa</taxon>
        <taxon>Ecdysozoa</taxon>
        <taxon>Tardigrada</taxon>
        <taxon>Eutardigrada</taxon>
        <taxon>Parachela</taxon>
        <taxon>Hypsibioidea</taxon>
        <taxon>Hypsibiidae</taxon>
        <taxon>Hypsibius</taxon>
    </lineage>
</organism>
<evidence type="ECO:0000259" key="14">
    <source>
        <dbReference type="PROSITE" id="PS50835"/>
    </source>
</evidence>
<dbReference type="SMART" id="SM00409">
    <property type="entry name" value="IG"/>
    <property type="match status" value="1"/>
</dbReference>
<dbReference type="Gene3D" id="2.60.40.10">
    <property type="entry name" value="Immunoglobulins"/>
    <property type="match status" value="1"/>
</dbReference>
<gene>
    <name evidence="15" type="ORF">BV898_15496</name>
</gene>
<evidence type="ECO:0000313" key="15">
    <source>
        <dbReference type="EMBL" id="OWA50996.1"/>
    </source>
</evidence>
<keyword evidence="9" id="KW-0393">Immunoglobulin domain</keyword>
<dbReference type="InterPro" id="IPR000742">
    <property type="entry name" value="EGF"/>
</dbReference>
<dbReference type="GO" id="GO:0016020">
    <property type="term" value="C:membrane"/>
    <property type="evidence" value="ECO:0007669"/>
    <property type="project" value="UniProtKB-SubCell"/>
</dbReference>
<dbReference type="PROSITE" id="PS50835">
    <property type="entry name" value="IG_LIKE"/>
    <property type="match status" value="1"/>
</dbReference>
<feature type="disulfide bond" evidence="10">
    <location>
        <begin position="138"/>
        <end position="155"/>
    </location>
</feature>
<feature type="region of interest" description="Disordered" evidence="11">
    <location>
        <begin position="330"/>
        <end position="392"/>
    </location>
</feature>
<evidence type="ECO:0000256" key="8">
    <source>
        <dbReference type="ARBA" id="ARBA00023157"/>
    </source>
</evidence>
<feature type="compositionally biased region" description="Polar residues" evidence="11">
    <location>
        <begin position="279"/>
        <end position="292"/>
    </location>
</feature>
<dbReference type="InterPro" id="IPR003598">
    <property type="entry name" value="Ig_sub2"/>
</dbReference>
<feature type="domain" description="Ig-like" evidence="14">
    <location>
        <begin position="13"/>
        <end position="108"/>
    </location>
</feature>
<evidence type="ECO:0000256" key="4">
    <source>
        <dbReference type="ARBA" id="ARBA00022737"/>
    </source>
</evidence>
<feature type="compositionally biased region" description="Low complexity" evidence="11">
    <location>
        <begin position="339"/>
        <end position="349"/>
    </location>
</feature>
<evidence type="ECO:0000256" key="3">
    <source>
        <dbReference type="ARBA" id="ARBA00022729"/>
    </source>
</evidence>
<feature type="region of interest" description="Disordered" evidence="11">
    <location>
        <begin position="279"/>
        <end position="299"/>
    </location>
</feature>
<dbReference type="GO" id="GO:0048468">
    <property type="term" value="P:cell development"/>
    <property type="evidence" value="ECO:0007669"/>
    <property type="project" value="UniProtKB-ARBA"/>
</dbReference>
<dbReference type="SUPFAM" id="SSF57196">
    <property type="entry name" value="EGF/Laminin"/>
    <property type="match status" value="1"/>
</dbReference>
<keyword evidence="6 12" id="KW-1133">Transmembrane helix</keyword>
<feature type="compositionally biased region" description="Polar residues" evidence="11">
    <location>
        <begin position="350"/>
        <end position="362"/>
    </location>
</feature>
<feature type="transmembrane region" description="Helical" evidence="12">
    <location>
        <begin position="192"/>
        <end position="213"/>
    </location>
</feature>
<evidence type="ECO:0000256" key="12">
    <source>
        <dbReference type="SAM" id="Phobius"/>
    </source>
</evidence>
<feature type="disulfide bond" evidence="10">
    <location>
        <begin position="157"/>
        <end position="166"/>
    </location>
</feature>
<evidence type="ECO:0000313" key="16">
    <source>
        <dbReference type="Proteomes" id="UP000192578"/>
    </source>
</evidence>
<evidence type="ECO:0000259" key="13">
    <source>
        <dbReference type="PROSITE" id="PS50026"/>
    </source>
</evidence>
<dbReference type="SMART" id="SM00408">
    <property type="entry name" value="IGc2"/>
    <property type="match status" value="1"/>
</dbReference>